<protein>
    <submittedName>
        <fullName evidence="10">Zinc-finger double domain-containing protein</fullName>
    </submittedName>
</protein>
<evidence type="ECO:0000256" key="2">
    <source>
        <dbReference type="ARBA" id="ARBA00022723"/>
    </source>
</evidence>
<evidence type="ECO:0000256" key="8">
    <source>
        <dbReference type="SAM" id="MobiDB-lite"/>
    </source>
</evidence>
<evidence type="ECO:0000256" key="6">
    <source>
        <dbReference type="ARBA" id="ARBA00023242"/>
    </source>
</evidence>
<evidence type="ECO:0000256" key="4">
    <source>
        <dbReference type="ARBA" id="ARBA00022771"/>
    </source>
</evidence>
<name>A0AAD4ND05_9BILA</name>
<reference evidence="10" key="1">
    <citation type="submission" date="2022-01" db="EMBL/GenBank/DDBJ databases">
        <title>Genome Sequence Resource for Two Populations of Ditylenchus destructor, the Migratory Endoparasitic Phytonematode.</title>
        <authorList>
            <person name="Zhang H."/>
            <person name="Lin R."/>
            <person name="Xie B."/>
        </authorList>
    </citation>
    <scope>NUCLEOTIDE SEQUENCE</scope>
    <source>
        <strain evidence="10">BazhouSP</strain>
    </source>
</reference>
<dbReference type="GO" id="GO:0000981">
    <property type="term" value="F:DNA-binding transcription factor activity, RNA polymerase II-specific"/>
    <property type="evidence" value="ECO:0007669"/>
    <property type="project" value="TreeGrafter"/>
</dbReference>
<dbReference type="SUPFAM" id="SSF57667">
    <property type="entry name" value="beta-beta-alpha zinc fingers"/>
    <property type="match status" value="2"/>
</dbReference>
<keyword evidence="2" id="KW-0479">Metal-binding</keyword>
<comment type="caution">
    <text evidence="10">The sequence shown here is derived from an EMBL/GenBank/DDBJ whole genome shotgun (WGS) entry which is preliminary data.</text>
</comment>
<evidence type="ECO:0000313" key="10">
    <source>
        <dbReference type="EMBL" id="KAI1723814.1"/>
    </source>
</evidence>
<dbReference type="PROSITE" id="PS50157">
    <property type="entry name" value="ZINC_FINGER_C2H2_2"/>
    <property type="match status" value="3"/>
</dbReference>
<evidence type="ECO:0000256" key="3">
    <source>
        <dbReference type="ARBA" id="ARBA00022737"/>
    </source>
</evidence>
<evidence type="ECO:0000313" key="11">
    <source>
        <dbReference type="Proteomes" id="UP001201812"/>
    </source>
</evidence>
<dbReference type="SMART" id="SM00355">
    <property type="entry name" value="ZnF_C2H2"/>
    <property type="match status" value="3"/>
</dbReference>
<dbReference type="EMBL" id="JAKKPZ010000003">
    <property type="protein sequence ID" value="KAI1723814.1"/>
    <property type="molecule type" value="Genomic_DNA"/>
</dbReference>
<feature type="region of interest" description="Disordered" evidence="8">
    <location>
        <begin position="229"/>
        <end position="256"/>
    </location>
</feature>
<feature type="domain" description="C2H2-type" evidence="9">
    <location>
        <begin position="298"/>
        <end position="327"/>
    </location>
</feature>
<feature type="domain" description="C2H2-type" evidence="9">
    <location>
        <begin position="328"/>
        <end position="357"/>
    </location>
</feature>
<dbReference type="InterPro" id="IPR013087">
    <property type="entry name" value="Znf_C2H2_type"/>
</dbReference>
<keyword evidence="3" id="KW-0677">Repeat</keyword>
<dbReference type="GO" id="GO:0008270">
    <property type="term" value="F:zinc ion binding"/>
    <property type="evidence" value="ECO:0007669"/>
    <property type="project" value="UniProtKB-KW"/>
</dbReference>
<dbReference type="Proteomes" id="UP001201812">
    <property type="component" value="Unassembled WGS sequence"/>
</dbReference>
<proteinExistence type="predicted"/>
<dbReference type="PROSITE" id="PS00028">
    <property type="entry name" value="ZINC_FINGER_C2H2_1"/>
    <property type="match status" value="3"/>
</dbReference>
<gene>
    <name evidence="10" type="ORF">DdX_03990</name>
</gene>
<dbReference type="Gene3D" id="3.30.160.60">
    <property type="entry name" value="Classic Zinc Finger"/>
    <property type="match status" value="3"/>
</dbReference>
<organism evidence="10 11">
    <name type="scientific">Ditylenchus destructor</name>
    <dbReference type="NCBI Taxonomy" id="166010"/>
    <lineage>
        <taxon>Eukaryota</taxon>
        <taxon>Metazoa</taxon>
        <taxon>Ecdysozoa</taxon>
        <taxon>Nematoda</taxon>
        <taxon>Chromadorea</taxon>
        <taxon>Rhabditida</taxon>
        <taxon>Tylenchina</taxon>
        <taxon>Tylenchomorpha</taxon>
        <taxon>Sphaerularioidea</taxon>
        <taxon>Anguinidae</taxon>
        <taxon>Anguininae</taxon>
        <taxon>Ditylenchus</taxon>
    </lineage>
</organism>
<evidence type="ECO:0000259" key="9">
    <source>
        <dbReference type="PROSITE" id="PS50157"/>
    </source>
</evidence>
<dbReference type="FunFam" id="3.30.160.60:FF:000018">
    <property type="entry name" value="Krueppel-like factor 15"/>
    <property type="match status" value="1"/>
</dbReference>
<dbReference type="FunFam" id="3.30.160.60:FF:000100">
    <property type="entry name" value="Zinc finger 45-like"/>
    <property type="match status" value="1"/>
</dbReference>
<evidence type="ECO:0000256" key="1">
    <source>
        <dbReference type="ARBA" id="ARBA00004123"/>
    </source>
</evidence>
<evidence type="ECO:0000256" key="5">
    <source>
        <dbReference type="ARBA" id="ARBA00022833"/>
    </source>
</evidence>
<dbReference type="PANTHER" id="PTHR23235">
    <property type="entry name" value="KRUEPPEL-LIKE TRANSCRIPTION FACTOR"/>
    <property type="match status" value="1"/>
</dbReference>
<dbReference type="AlphaFoldDB" id="A0AAD4ND05"/>
<feature type="domain" description="C2H2-type" evidence="9">
    <location>
        <begin position="358"/>
        <end position="385"/>
    </location>
</feature>
<dbReference type="GO" id="GO:0005634">
    <property type="term" value="C:nucleus"/>
    <property type="evidence" value="ECO:0007669"/>
    <property type="project" value="UniProtKB-SubCell"/>
</dbReference>
<dbReference type="Pfam" id="PF00096">
    <property type="entry name" value="zf-C2H2"/>
    <property type="match status" value="3"/>
</dbReference>
<keyword evidence="6" id="KW-0539">Nucleus</keyword>
<feature type="compositionally biased region" description="Polar residues" evidence="8">
    <location>
        <begin position="243"/>
        <end position="256"/>
    </location>
</feature>
<dbReference type="PANTHER" id="PTHR23235:SF120">
    <property type="entry name" value="KRUPPEL-LIKE FACTOR 15"/>
    <property type="match status" value="1"/>
</dbReference>
<sequence>MLRLLPSANGDISVASGDYSNSFPLCDASAQAFNYFGKNVTNSTQPPPGFHGYTTASYESRLAQSTPNLALYGSETTQKVADLEYSYSGKFPQQMQMHSMSATTHNPMSEFYSAEYQPNFSQLQHLDELISGSAGTTGVYMPTLSAIASSLSSTAIGLQPTQATCLSVIDPIFENGTNSVIHQTATPQRLSSLSISSSTSSGISSNGSMDQLMYSAGVEASVTFNDGSLAGSPSSCSEDEETSASNQDRSNGAVTPSNVLLPPEICAKVFCPPSAVNPQGHTRTPRRSRMELSHKRVHYCNQPGCNKVYTKSSHLKAHQRLHTGEKPYSCIWPDCQWQFARSDELTRHLRKHTGAKPFRCPNCVRCFARSDHLQLHMKRHMPKSVKGNKMHVIECTQF</sequence>
<keyword evidence="5" id="KW-0862">Zinc</keyword>
<dbReference type="InterPro" id="IPR036236">
    <property type="entry name" value="Znf_C2H2_sf"/>
</dbReference>
<dbReference type="GO" id="GO:0000978">
    <property type="term" value="F:RNA polymerase II cis-regulatory region sequence-specific DNA binding"/>
    <property type="evidence" value="ECO:0007669"/>
    <property type="project" value="TreeGrafter"/>
</dbReference>
<accession>A0AAD4ND05</accession>
<evidence type="ECO:0000256" key="7">
    <source>
        <dbReference type="PROSITE-ProRule" id="PRU00042"/>
    </source>
</evidence>
<comment type="subcellular location">
    <subcellularLocation>
        <location evidence="1">Nucleus</location>
    </subcellularLocation>
</comment>
<keyword evidence="11" id="KW-1185">Reference proteome</keyword>
<dbReference type="FunFam" id="3.30.160.60:FF:000021">
    <property type="entry name" value="Basic krueppel-like factor 3"/>
    <property type="match status" value="1"/>
</dbReference>
<keyword evidence="4 7" id="KW-0863">Zinc-finger</keyword>